<organism evidence="2 3">
    <name type="scientific">Pycnococcus provasolii</name>
    <dbReference type="NCBI Taxonomy" id="41880"/>
    <lineage>
        <taxon>Eukaryota</taxon>
        <taxon>Viridiplantae</taxon>
        <taxon>Chlorophyta</taxon>
        <taxon>Pseudoscourfieldiophyceae</taxon>
        <taxon>Pseudoscourfieldiales</taxon>
        <taxon>Pycnococcaceae</taxon>
        <taxon>Pycnococcus</taxon>
    </lineage>
</organism>
<reference evidence="2" key="1">
    <citation type="submission" date="2020-10" db="EMBL/GenBank/DDBJ databases">
        <title>Unveiling of a novel bifunctional photoreceptor, Dualchrome1, isolated from a cosmopolitan green alga.</title>
        <authorList>
            <person name="Suzuki S."/>
            <person name="Kawachi M."/>
        </authorList>
    </citation>
    <scope>NUCLEOTIDE SEQUENCE</scope>
    <source>
        <strain evidence="2">NIES 2893</strain>
    </source>
</reference>
<dbReference type="Proteomes" id="UP000660262">
    <property type="component" value="Unassembled WGS sequence"/>
</dbReference>
<evidence type="ECO:0000313" key="2">
    <source>
        <dbReference type="EMBL" id="GHP01761.1"/>
    </source>
</evidence>
<dbReference type="PROSITE" id="PS50096">
    <property type="entry name" value="IQ"/>
    <property type="match status" value="1"/>
</dbReference>
<dbReference type="EMBL" id="BNJQ01000002">
    <property type="protein sequence ID" value="GHP01761.1"/>
    <property type="molecule type" value="Genomic_DNA"/>
</dbReference>
<evidence type="ECO:0000256" key="1">
    <source>
        <dbReference type="SAM" id="MobiDB-lite"/>
    </source>
</evidence>
<evidence type="ECO:0000313" key="3">
    <source>
        <dbReference type="Proteomes" id="UP000660262"/>
    </source>
</evidence>
<proteinExistence type="predicted"/>
<dbReference type="Gene3D" id="1.20.5.190">
    <property type="match status" value="1"/>
</dbReference>
<dbReference type="Pfam" id="PF00612">
    <property type="entry name" value="IQ"/>
    <property type="match status" value="2"/>
</dbReference>
<comment type="caution">
    <text evidence="2">The sequence shown here is derived from an EMBL/GenBank/DDBJ whole genome shotgun (WGS) entry which is preliminary data.</text>
</comment>
<dbReference type="AlphaFoldDB" id="A0A830H7V9"/>
<name>A0A830H7V9_9CHLO</name>
<accession>A0A830H7V9</accession>
<protein>
    <submittedName>
        <fullName evidence="2">Uncharacterized protein</fullName>
    </submittedName>
</protein>
<dbReference type="CDD" id="cd23766">
    <property type="entry name" value="IQCG"/>
    <property type="match status" value="1"/>
</dbReference>
<gene>
    <name evidence="2" type="ORF">PPROV_000051800</name>
</gene>
<dbReference type="SMART" id="SM00015">
    <property type="entry name" value="IQ"/>
    <property type="match status" value="2"/>
</dbReference>
<keyword evidence="3" id="KW-1185">Reference proteome</keyword>
<dbReference type="InterPro" id="IPR000048">
    <property type="entry name" value="IQ_motif_EF-hand-BS"/>
</dbReference>
<sequence length="839" mass="93709">MHECDLGNAAARNGELWSPWLEEMLRPRVNLFPGTLPPYITGVNVQNLGNSRTKALMADFHVRIAQDGFMGASIAPFGLEACRIGFEWSECQTEFMARATASPLFAISPYFGDLSCQLLDPNMFSWIDSCFTLRIREPFSAMMRTLVHPLRAVREAVSRAEPPPDAKPVRTLSFRPMDYIPFLGFAFHEYCRRMARATAGYPNTTDFHFVDLEHRAVASHLDLSMVASGTATLSVLGVRGLSRVMPADDSKVRNLNLRLTVEAGCPITRRLSYNSRTLQMQTVHLDHAGNASMNGDELIAAVYSKSSSLHIAVGLYEGDDEVISPVSRDNRREAEAEQPFDVTTLDGYNIHKIRALGETERSKPPISDVERKQARRTLARIRHLYYGRFSEDHVAKKLPKYNSSKDGAKKKKKSLSTLIYRLVFKRLRPIYLGDKTRAELNRIDGENASSLRASRADHMNEESAAVILQSAWRRKQAHAEVAAKRSWHHRRVFAATMIQAWWRGLVTRRKLENKGLLRAGGNSKGSSGKVMQQCATCSDAVSRQSRARARISTRRAPEEQVLHEVGQMGRKLVGLAYIDAAEIAAEVADGIAKRDGAHADVDDLSKLVSSDAKCLRARAWVPLDGLSHAQPADAPVPMCLVEVRLARFSNVESAHNRQASEGSDGTSSLRKPVPSGNSSVASLTHLMPRTCMGCVFVELLSCDNLATRRNLMSKIEVEIGSRSRRTARSKGRSYFIGELFLFPATRYHRDRDEYIIVRASEWVPAWRRFRSTTLGEGQIKLSEVLAVGQLRKKVHLIGGRHGHTGSVDVQLTWREHTDFFMSSKQDNNNAVTHIFSGTT</sequence>
<feature type="region of interest" description="Disordered" evidence="1">
    <location>
        <begin position="654"/>
        <end position="676"/>
    </location>
</feature>